<sequence>MIDLSNWIHTTVGGVHVFASFVGLATGAWVIAGKKGTRLHKCMGYTFAGALLLVNGSAMFIYGFNQGSPSVFHLLVPVSLFFLAFGLYPMLFGNKSISLNRHIIGMTAAVYGLYAAGATEFFVREMAQGLGPEQLILFSFMISVPFAVAITVSIIYFQKKFVRKPR</sequence>
<dbReference type="Proteomes" id="UP001218788">
    <property type="component" value="Unassembled WGS sequence"/>
</dbReference>
<evidence type="ECO:0000256" key="1">
    <source>
        <dbReference type="SAM" id="Phobius"/>
    </source>
</evidence>
<organism evidence="2 3">
    <name type="scientific">Alteromonas gilva</name>
    <dbReference type="NCBI Taxonomy" id="2987522"/>
    <lineage>
        <taxon>Bacteria</taxon>
        <taxon>Pseudomonadati</taxon>
        <taxon>Pseudomonadota</taxon>
        <taxon>Gammaproteobacteria</taxon>
        <taxon>Alteromonadales</taxon>
        <taxon>Alteromonadaceae</taxon>
        <taxon>Alteromonas/Salinimonas group</taxon>
        <taxon>Alteromonas</taxon>
    </lineage>
</organism>
<reference evidence="2 3" key="1">
    <citation type="submission" date="2022-10" db="EMBL/GenBank/DDBJ databases">
        <title>Alteromonas sp. chi3 Genome sequencing.</title>
        <authorList>
            <person name="Park S."/>
        </authorList>
    </citation>
    <scope>NUCLEOTIDE SEQUENCE [LARGE SCALE GENOMIC DNA]</scope>
    <source>
        <strain evidence="3">chi3</strain>
    </source>
</reference>
<name>A0ABT5L356_9ALTE</name>
<keyword evidence="3" id="KW-1185">Reference proteome</keyword>
<evidence type="ECO:0000313" key="3">
    <source>
        <dbReference type="Proteomes" id="UP001218788"/>
    </source>
</evidence>
<feature type="transmembrane region" description="Helical" evidence="1">
    <location>
        <begin position="103"/>
        <end position="123"/>
    </location>
</feature>
<feature type="transmembrane region" description="Helical" evidence="1">
    <location>
        <begin position="44"/>
        <end position="64"/>
    </location>
</feature>
<gene>
    <name evidence="2" type="ORF">OIK42_08810</name>
</gene>
<feature type="transmembrane region" description="Helical" evidence="1">
    <location>
        <begin position="135"/>
        <end position="157"/>
    </location>
</feature>
<feature type="transmembrane region" description="Helical" evidence="1">
    <location>
        <begin position="12"/>
        <end position="32"/>
    </location>
</feature>
<keyword evidence="1" id="KW-1133">Transmembrane helix</keyword>
<keyword evidence="1" id="KW-0812">Transmembrane</keyword>
<dbReference type="RefSeq" id="WP_273639821.1">
    <property type="nucleotide sequence ID" value="NZ_JAQQXP010000001.1"/>
</dbReference>
<accession>A0ABT5L356</accession>
<protein>
    <recommendedName>
        <fullName evidence="4">DUF2306 domain-containing protein</fullName>
    </recommendedName>
</protein>
<dbReference type="EMBL" id="JAQQXP010000001">
    <property type="protein sequence ID" value="MDC8830859.1"/>
    <property type="molecule type" value="Genomic_DNA"/>
</dbReference>
<evidence type="ECO:0000313" key="2">
    <source>
        <dbReference type="EMBL" id="MDC8830859.1"/>
    </source>
</evidence>
<comment type="caution">
    <text evidence="2">The sequence shown here is derived from an EMBL/GenBank/DDBJ whole genome shotgun (WGS) entry which is preliminary data.</text>
</comment>
<proteinExistence type="predicted"/>
<keyword evidence="1" id="KW-0472">Membrane</keyword>
<feature type="transmembrane region" description="Helical" evidence="1">
    <location>
        <begin position="70"/>
        <end position="91"/>
    </location>
</feature>
<evidence type="ECO:0008006" key="4">
    <source>
        <dbReference type="Google" id="ProtNLM"/>
    </source>
</evidence>